<gene>
    <name evidence="1" type="ORF">LX15_001226</name>
</gene>
<evidence type="ECO:0000313" key="1">
    <source>
        <dbReference type="EMBL" id="MCP2257541.1"/>
    </source>
</evidence>
<keyword evidence="2" id="KW-1185">Reference proteome</keyword>
<dbReference type="Proteomes" id="UP001205311">
    <property type="component" value="Unassembled WGS sequence"/>
</dbReference>
<protein>
    <submittedName>
        <fullName evidence="1">Butirosin biosynthesis protein H, N-terminal</fullName>
    </submittedName>
</protein>
<organism evidence="1 2">
    <name type="scientific">Streptoalloteichus tenebrarius (strain ATCC 17920 / DSM 40477 / JCM 4838 / CBS 697.72 / NBRC 16177 / NCIMB 11028 / NRRL B-12390 / A12253. 1 / ISP 5477)</name>
    <name type="common">Streptomyces tenebrarius</name>
    <dbReference type="NCBI Taxonomy" id="1933"/>
    <lineage>
        <taxon>Bacteria</taxon>
        <taxon>Bacillati</taxon>
        <taxon>Actinomycetota</taxon>
        <taxon>Actinomycetes</taxon>
        <taxon>Pseudonocardiales</taxon>
        <taxon>Pseudonocardiaceae</taxon>
        <taxon>Streptoalloteichus</taxon>
    </lineage>
</organism>
<reference evidence="1 2" key="1">
    <citation type="submission" date="2022-06" db="EMBL/GenBank/DDBJ databases">
        <title>Genomic Encyclopedia of Archaeal and Bacterial Type Strains, Phase II (KMG-II): from individual species to whole genera.</title>
        <authorList>
            <person name="Goeker M."/>
        </authorList>
    </citation>
    <scope>NUCLEOTIDE SEQUENCE [LARGE SCALE GENOMIC DNA]</scope>
    <source>
        <strain evidence="1 2">DSM 40477</strain>
    </source>
</reference>
<dbReference type="EMBL" id="JAMTCP010000004">
    <property type="protein sequence ID" value="MCP2257541.1"/>
    <property type="molecule type" value="Genomic_DNA"/>
</dbReference>
<sequence>MLAYEGSNPYCYTHSLSMVLGSLAPPPAVIETLTCSPFGVELVGGATPLFDPYGWDPEIGVDTALDLLGWRCQRHHGGTPEQAVERLRAACAQGPVMVGPVDMGLLLYQPESGAADGADHYVVVLAVEDDTVVLHDPHGHPFATLPTEAFLAAWRAEAVPYVDTSFVMRTDFAQEREVSVGEALRTCLPQAIRWLEGRDDRPMPPGSLGGAAALQRLAVQVEQGLDPEVRAMLAVFAVRVGARRLAGAARCLALLGLSDPAGIAAEQARLLGSAQYPLVARDDQALARVLRQLAPTYERLRDALTAAVDQAHLSTTTGRGDLPPFSS</sequence>
<proteinExistence type="predicted"/>
<dbReference type="RefSeq" id="WP_253668491.1">
    <property type="nucleotide sequence ID" value="NZ_JAMTCP010000004.1"/>
</dbReference>
<comment type="caution">
    <text evidence="1">The sequence shown here is derived from an EMBL/GenBank/DDBJ whole genome shotgun (WGS) entry which is preliminary data.</text>
</comment>
<name>A0ABT1HPV0_STRSD</name>
<accession>A0ABT1HPV0</accession>
<evidence type="ECO:0000313" key="2">
    <source>
        <dbReference type="Proteomes" id="UP001205311"/>
    </source>
</evidence>